<comment type="caution">
    <text evidence="2">The sequence shown here is derived from an EMBL/GenBank/DDBJ whole genome shotgun (WGS) entry which is preliminary data.</text>
</comment>
<evidence type="ECO:0000256" key="1">
    <source>
        <dbReference type="SAM" id="Phobius"/>
    </source>
</evidence>
<reference evidence="2" key="1">
    <citation type="submission" date="2021-11" db="EMBL/GenBank/DDBJ databases">
        <authorList>
            <person name="Herlambang A."/>
            <person name="Guo Y."/>
            <person name="Takashima Y."/>
            <person name="Nishizawa T."/>
        </authorList>
    </citation>
    <scope>NUCLEOTIDE SEQUENCE</scope>
    <source>
        <strain evidence="2">E1425</strain>
    </source>
</reference>
<keyword evidence="1" id="KW-0472">Membrane</keyword>
<dbReference type="EMBL" id="BQFW01000011">
    <property type="protein sequence ID" value="GJJ75550.1"/>
    <property type="molecule type" value="Genomic_DNA"/>
</dbReference>
<accession>A0A9P3LZ45</accession>
<gene>
    <name evidence="2" type="ORF">EMPS_07908</name>
</gene>
<dbReference type="AlphaFoldDB" id="A0A9P3LZ45"/>
<feature type="transmembrane region" description="Helical" evidence="1">
    <location>
        <begin position="140"/>
        <end position="157"/>
    </location>
</feature>
<sequence>MSSIVRFMKLDRFEPNRIVTSNLVSPKVLAAVRFVELLYVSAAMISVWATASSAGEYFRYFTNLTYFGLFSYLLASTIWSFGYLRQPVSERAQWVKLGNPWWGRAHWLLYSTVATYSIVVPIVFWTLLTAGMSSWSSLTWYQNLSVHALDGLFGAIVELTLNRHFLQPIHSVFVAVVMVFYMFLTFVVHKTQGLWVYPFLDWSQGPIAAAYYIGIAVGLFIIYFISLLIHKYRNKAFASRSIVVNGDLDSEYREYGDKMETV</sequence>
<feature type="transmembrane region" description="Helical" evidence="1">
    <location>
        <begin position="169"/>
        <end position="189"/>
    </location>
</feature>
<keyword evidence="1" id="KW-1133">Transmembrane helix</keyword>
<organism evidence="2 3">
    <name type="scientific">Entomortierella parvispora</name>
    <dbReference type="NCBI Taxonomy" id="205924"/>
    <lineage>
        <taxon>Eukaryota</taxon>
        <taxon>Fungi</taxon>
        <taxon>Fungi incertae sedis</taxon>
        <taxon>Mucoromycota</taxon>
        <taxon>Mortierellomycotina</taxon>
        <taxon>Mortierellomycetes</taxon>
        <taxon>Mortierellales</taxon>
        <taxon>Mortierellaceae</taxon>
        <taxon>Entomortierella</taxon>
    </lineage>
</organism>
<proteinExistence type="predicted"/>
<dbReference type="PANTHER" id="PTHR12242:SF1">
    <property type="entry name" value="MYND-TYPE DOMAIN-CONTAINING PROTEIN"/>
    <property type="match status" value="1"/>
</dbReference>
<feature type="transmembrane region" description="Helical" evidence="1">
    <location>
        <begin position="209"/>
        <end position="230"/>
    </location>
</feature>
<keyword evidence="3" id="KW-1185">Reference proteome</keyword>
<keyword evidence="1" id="KW-0812">Transmembrane</keyword>
<reference evidence="2" key="2">
    <citation type="journal article" date="2022" name="Microbiol. Resour. Announc.">
        <title>Whole-Genome Sequence of Entomortierella parvispora E1425, a Mucoromycotan Fungus Associated with Burkholderiaceae-Related Endosymbiotic Bacteria.</title>
        <authorList>
            <person name="Herlambang A."/>
            <person name="Guo Y."/>
            <person name="Takashima Y."/>
            <person name="Narisawa K."/>
            <person name="Ohta H."/>
            <person name="Nishizawa T."/>
        </authorList>
    </citation>
    <scope>NUCLEOTIDE SEQUENCE</scope>
    <source>
        <strain evidence="2">E1425</strain>
    </source>
</reference>
<feature type="transmembrane region" description="Helical" evidence="1">
    <location>
        <begin position="105"/>
        <end position="128"/>
    </location>
</feature>
<evidence type="ECO:0000313" key="3">
    <source>
        <dbReference type="Proteomes" id="UP000827284"/>
    </source>
</evidence>
<feature type="transmembrane region" description="Helical" evidence="1">
    <location>
        <begin position="64"/>
        <end position="84"/>
    </location>
</feature>
<evidence type="ECO:0000313" key="2">
    <source>
        <dbReference type="EMBL" id="GJJ75550.1"/>
    </source>
</evidence>
<dbReference type="OrthoDB" id="419711at2759"/>
<dbReference type="GO" id="GO:0016020">
    <property type="term" value="C:membrane"/>
    <property type="evidence" value="ECO:0007669"/>
    <property type="project" value="TreeGrafter"/>
</dbReference>
<protein>
    <submittedName>
        <fullName evidence="2">Uncharacterized protein</fullName>
    </submittedName>
</protein>
<feature type="transmembrane region" description="Helical" evidence="1">
    <location>
        <begin position="37"/>
        <end position="58"/>
    </location>
</feature>
<dbReference type="PANTHER" id="PTHR12242">
    <property type="entry name" value="OS02G0130600 PROTEIN-RELATED"/>
    <property type="match status" value="1"/>
</dbReference>
<name>A0A9P3LZ45_9FUNG</name>
<dbReference type="Proteomes" id="UP000827284">
    <property type="component" value="Unassembled WGS sequence"/>
</dbReference>